<reference evidence="9 10" key="1">
    <citation type="submission" date="2021-03" db="EMBL/GenBank/DDBJ databases">
        <title>Complete Genome Sequences of Two Lysobacter Strains Isolated from Sea Water (Lysobacter caseinilyticus) and Soil (Lysobacter helvus) in South Korea.</title>
        <authorList>
            <person name="Watanabe Y."/>
            <person name="Arakawa K."/>
        </authorList>
    </citation>
    <scope>NUCLEOTIDE SEQUENCE [LARGE SCALE GENOMIC DNA]</scope>
    <source>
        <strain evidence="9 10">KVB24</strain>
    </source>
</reference>
<name>A0ABN6FRX7_9GAMM</name>
<dbReference type="Pfam" id="PF03572">
    <property type="entry name" value="Peptidase_S41"/>
    <property type="match status" value="1"/>
</dbReference>
<feature type="region of interest" description="Disordered" evidence="6">
    <location>
        <begin position="399"/>
        <end position="418"/>
    </location>
</feature>
<protein>
    <submittedName>
        <fullName evidence="9">Peptidase S41</fullName>
    </submittedName>
</protein>
<evidence type="ECO:0000256" key="5">
    <source>
        <dbReference type="RuleBase" id="RU004404"/>
    </source>
</evidence>
<dbReference type="InterPro" id="IPR004447">
    <property type="entry name" value="Peptidase_S41A"/>
</dbReference>
<evidence type="ECO:0000256" key="1">
    <source>
        <dbReference type="ARBA" id="ARBA00009179"/>
    </source>
</evidence>
<dbReference type="SUPFAM" id="SSF52096">
    <property type="entry name" value="ClpP/crotonase"/>
    <property type="match status" value="1"/>
</dbReference>
<dbReference type="CDD" id="cd07560">
    <property type="entry name" value="Peptidase_S41_CPP"/>
    <property type="match status" value="1"/>
</dbReference>
<dbReference type="Gene3D" id="2.30.42.10">
    <property type="match status" value="1"/>
</dbReference>
<dbReference type="InterPro" id="IPR029045">
    <property type="entry name" value="ClpP/crotonase-like_dom_sf"/>
</dbReference>
<organism evidence="9 10">
    <name type="scientific">Noviluteimonas caseinilytica</name>
    <dbReference type="NCBI Taxonomy" id="2675101"/>
    <lineage>
        <taxon>Bacteria</taxon>
        <taxon>Pseudomonadati</taxon>
        <taxon>Pseudomonadota</taxon>
        <taxon>Gammaproteobacteria</taxon>
        <taxon>Lysobacterales</taxon>
        <taxon>Lysobacteraceae</taxon>
        <taxon>Noviluteimonas</taxon>
    </lineage>
</organism>
<feature type="signal peptide" evidence="7">
    <location>
        <begin position="1"/>
        <end position="19"/>
    </location>
</feature>
<evidence type="ECO:0000256" key="4">
    <source>
        <dbReference type="ARBA" id="ARBA00022825"/>
    </source>
</evidence>
<sequence>MRKPAALSLLLLTAGAAFAQQAPAPQSPPQPEAKPAQAPQAGTDEDRAVASSDDPDAAESTTSKVPLEEIRRYVSVYNAVKEAYVDPVDDKKLMQSAVRGLLLDLDPHSAYLERRDAREFDEQTQGAYIGVGVELMSMPDRTLKVVSPIDDTPAARAGIKAGDLVIAIDGKPISDAGEDGDDAGSGPLRGAAGSKVVLTIVREGKDKPFDVTLVRERIRVASVRSRMLEPGYGYVRVATFQADTAADFSRALDKLQANGKLRGLVLDLRSNPGGLLTAAVQIADELLDKGKIVSTRGRVAISDAEFSATPGDRLSGAPVVVLVDAGSASASEVLAGALHDNKRARVVGSRTFGKGSVQTLLPLDNGDSVKLTTARYFTPSGKSIQARGIEPDVVLHAPKDAANGGKPDYSEATLPGHLHGDEEGMAGENAGEVLDGEAPITAALAELKKPVAVAKPAAPKG</sequence>
<dbReference type="SMART" id="SM00228">
    <property type="entry name" value="PDZ"/>
    <property type="match status" value="1"/>
</dbReference>
<evidence type="ECO:0000256" key="6">
    <source>
        <dbReference type="SAM" id="MobiDB-lite"/>
    </source>
</evidence>
<dbReference type="Gene3D" id="3.90.226.10">
    <property type="entry name" value="2-enoyl-CoA Hydratase, Chain A, domain 1"/>
    <property type="match status" value="1"/>
</dbReference>
<dbReference type="PANTHER" id="PTHR32060:SF30">
    <property type="entry name" value="CARBOXY-TERMINAL PROCESSING PROTEASE CTPA"/>
    <property type="match status" value="1"/>
</dbReference>
<evidence type="ECO:0000313" key="10">
    <source>
        <dbReference type="Proteomes" id="UP000681317"/>
    </source>
</evidence>
<evidence type="ECO:0000313" key="9">
    <source>
        <dbReference type="EMBL" id="BCT92393.1"/>
    </source>
</evidence>
<evidence type="ECO:0000256" key="3">
    <source>
        <dbReference type="ARBA" id="ARBA00022801"/>
    </source>
</evidence>
<feature type="region of interest" description="Disordered" evidence="6">
    <location>
        <begin position="20"/>
        <end position="64"/>
    </location>
</feature>
<dbReference type="Pfam" id="PF13180">
    <property type="entry name" value="PDZ_2"/>
    <property type="match status" value="1"/>
</dbReference>
<dbReference type="EMBL" id="AP024545">
    <property type="protein sequence ID" value="BCT92393.1"/>
    <property type="molecule type" value="Genomic_DNA"/>
</dbReference>
<dbReference type="CDD" id="cd06782">
    <property type="entry name" value="cpPDZ_CPP-like"/>
    <property type="match status" value="1"/>
</dbReference>
<keyword evidence="3 5" id="KW-0378">Hydrolase</keyword>
<dbReference type="InterPro" id="IPR001478">
    <property type="entry name" value="PDZ"/>
</dbReference>
<dbReference type="NCBIfam" id="TIGR00225">
    <property type="entry name" value="prc"/>
    <property type="match status" value="1"/>
</dbReference>
<dbReference type="PANTHER" id="PTHR32060">
    <property type="entry name" value="TAIL-SPECIFIC PROTEASE"/>
    <property type="match status" value="1"/>
</dbReference>
<dbReference type="Proteomes" id="UP000681317">
    <property type="component" value="Chromosome"/>
</dbReference>
<comment type="similarity">
    <text evidence="1 5">Belongs to the peptidase S41A family.</text>
</comment>
<dbReference type="InterPro" id="IPR055210">
    <property type="entry name" value="CtpA/B_N"/>
</dbReference>
<dbReference type="InterPro" id="IPR005151">
    <property type="entry name" value="Tail-specific_protease"/>
</dbReference>
<accession>A0ABN6FRX7</accession>
<keyword evidence="4 5" id="KW-0720">Serine protease</keyword>
<keyword evidence="10" id="KW-1185">Reference proteome</keyword>
<dbReference type="Pfam" id="PF22694">
    <property type="entry name" value="CtpB_N-like"/>
    <property type="match status" value="1"/>
</dbReference>
<dbReference type="SUPFAM" id="SSF50156">
    <property type="entry name" value="PDZ domain-like"/>
    <property type="match status" value="1"/>
</dbReference>
<feature type="chain" id="PRO_5047479558" evidence="7">
    <location>
        <begin position="20"/>
        <end position="461"/>
    </location>
</feature>
<keyword evidence="7" id="KW-0732">Signal</keyword>
<feature type="domain" description="PDZ" evidence="8">
    <location>
        <begin position="117"/>
        <end position="175"/>
    </location>
</feature>
<keyword evidence="2 5" id="KW-0645">Protease</keyword>
<evidence type="ECO:0000256" key="2">
    <source>
        <dbReference type="ARBA" id="ARBA00022670"/>
    </source>
</evidence>
<dbReference type="Gene3D" id="3.30.750.44">
    <property type="match status" value="1"/>
</dbReference>
<evidence type="ECO:0000256" key="7">
    <source>
        <dbReference type="SAM" id="SignalP"/>
    </source>
</evidence>
<evidence type="ECO:0000259" key="8">
    <source>
        <dbReference type="PROSITE" id="PS50106"/>
    </source>
</evidence>
<proteinExistence type="inferred from homology"/>
<dbReference type="PROSITE" id="PS50106">
    <property type="entry name" value="PDZ"/>
    <property type="match status" value="1"/>
</dbReference>
<dbReference type="SMART" id="SM00245">
    <property type="entry name" value="TSPc"/>
    <property type="match status" value="1"/>
</dbReference>
<gene>
    <name evidence="9" type="primary">ctp</name>
    <name evidence="9" type="ORF">LYSCAS_14170</name>
</gene>
<dbReference type="InterPro" id="IPR036034">
    <property type="entry name" value="PDZ_sf"/>
</dbReference>